<dbReference type="OrthoDB" id="5367645at2759"/>
<feature type="transmembrane region" description="Helical" evidence="6">
    <location>
        <begin position="182"/>
        <end position="204"/>
    </location>
</feature>
<dbReference type="PANTHER" id="PTHR15549:SF6">
    <property type="entry name" value="MID2 DOMAIN-CONTAINING PROTEIN"/>
    <property type="match status" value="1"/>
</dbReference>
<dbReference type="GO" id="GO:0071944">
    <property type="term" value="C:cell periphery"/>
    <property type="evidence" value="ECO:0007669"/>
    <property type="project" value="UniProtKB-ARBA"/>
</dbReference>
<accession>A0A2J6QQI1</accession>
<reference evidence="8 9" key="1">
    <citation type="submission" date="2016-05" db="EMBL/GenBank/DDBJ databases">
        <title>A degradative enzymes factory behind the ericoid mycorrhizal symbiosis.</title>
        <authorList>
            <consortium name="DOE Joint Genome Institute"/>
            <person name="Martino E."/>
            <person name="Morin E."/>
            <person name="Grelet G."/>
            <person name="Kuo A."/>
            <person name="Kohler A."/>
            <person name="Daghino S."/>
            <person name="Barry K."/>
            <person name="Choi C."/>
            <person name="Cichocki N."/>
            <person name="Clum A."/>
            <person name="Copeland A."/>
            <person name="Hainaut M."/>
            <person name="Haridas S."/>
            <person name="Labutti K."/>
            <person name="Lindquist E."/>
            <person name="Lipzen A."/>
            <person name="Khouja H.-R."/>
            <person name="Murat C."/>
            <person name="Ohm R."/>
            <person name="Olson A."/>
            <person name="Spatafora J."/>
            <person name="Veneault-Fourrey C."/>
            <person name="Henrissat B."/>
            <person name="Grigoriev I."/>
            <person name="Martin F."/>
            <person name="Perotto S."/>
        </authorList>
    </citation>
    <scope>NUCLEOTIDE SEQUENCE [LARGE SCALE GENOMIC DNA]</scope>
    <source>
        <strain evidence="8 9">UAMH 7357</strain>
    </source>
</reference>
<keyword evidence="9" id="KW-1185">Reference proteome</keyword>
<feature type="chain" id="PRO_5014466089" description="Mid2 domain-containing protein" evidence="7">
    <location>
        <begin position="24"/>
        <end position="275"/>
    </location>
</feature>
<name>A0A2J6QQI1_9HELO</name>
<feature type="region of interest" description="Disordered" evidence="5">
    <location>
        <begin position="209"/>
        <end position="275"/>
    </location>
</feature>
<evidence type="ECO:0000256" key="4">
    <source>
        <dbReference type="ARBA" id="ARBA00023136"/>
    </source>
</evidence>
<protein>
    <recommendedName>
        <fullName evidence="10">Mid2 domain-containing protein</fullName>
    </recommendedName>
</protein>
<dbReference type="EMBL" id="KZ613464">
    <property type="protein sequence ID" value="PMD28512.1"/>
    <property type="molecule type" value="Genomic_DNA"/>
</dbReference>
<dbReference type="AlphaFoldDB" id="A0A2J6QQI1"/>
<evidence type="ECO:0000256" key="3">
    <source>
        <dbReference type="ARBA" id="ARBA00022989"/>
    </source>
</evidence>
<feature type="region of interest" description="Disordered" evidence="5">
    <location>
        <begin position="134"/>
        <end position="178"/>
    </location>
</feature>
<evidence type="ECO:0000256" key="6">
    <source>
        <dbReference type="SAM" id="Phobius"/>
    </source>
</evidence>
<sequence length="275" mass="28610">MASSSLYKLLLICYLILLGCTLAENANGVTWLFPTQGQTLHYEDTINATWTSPFPSPLLYTFCYNSTNNGLIQEAFQSVTPYNGSQLIQLVWQGISSCNFDLRPNTTAGHGANSPVFFVLPSAGAVATTVGLSSPSSTSSASSTMATLSSTSTAASTSTGPGEPTGTSKTPSSSGLSSGAKAGIGVAVAVGAIAAIAGLAFFFLRRRRSKNPPPHSTTTAGNAEDSYGGQQYRQVDSTTESEGQMQEMNAAQEAKPAELSSNVAHELPGFDVGRR</sequence>
<gene>
    <name evidence="8" type="ORF">NA56DRAFT_16309</name>
</gene>
<keyword evidence="2 6" id="KW-0812">Transmembrane</keyword>
<evidence type="ECO:0008006" key="10">
    <source>
        <dbReference type="Google" id="ProtNLM"/>
    </source>
</evidence>
<keyword evidence="4 6" id="KW-0472">Membrane</keyword>
<dbReference type="GO" id="GO:0016020">
    <property type="term" value="C:membrane"/>
    <property type="evidence" value="ECO:0007669"/>
    <property type="project" value="UniProtKB-SubCell"/>
</dbReference>
<feature type="compositionally biased region" description="Polar residues" evidence="5">
    <location>
        <begin position="228"/>
        <end position="249"/>
    </location>
</feature>
<dbReference type="InterPro" id="IPR051694">
    <property type="entry name" value="Immunoregulatory_rcpt-like"/>
</dbReference>
<evidence type="ECO:0000256" key="5">
    <source>
        <dbReference type="SAM" id="MobiDB-lite"/>
    </source>
</evidence>
<evidence type="ECO:0000256" key="7">
    <source>
        <dbReference type="SAM" id="SignalP"/>
    </source>
</evidence>
<proteinExistence type="predicted"/>
<organism evidence="8 9">
    <name type="scientific">Hyaloscypha hepaticicola</name>
    <dbReference type="NCBI Taxonomy" id="2082293"/>
    <lineage>
        <taxon>Eukaryota</taxon>
        <taxon>Fungi</taxon>
        <taxon>Dikarya</taxon>
        <taxon>Ascomycota</taxon>
        <taxon>Pezizomycotina</taxon>
        <taxon>Leotiomycetes</taxon>
        <taxon>Helotiales</taxon>
        <taxon>Hyaloscyphaceae</taxon>
        <taxon>Hyaloscypha</taxon>
    </lineage>
</organism>
<evidence type="ECO:0000313" key="8">
    <source>
        <dbReference type="EMBL" id="PMD28512.1"/>
    </source>
</evidence>
<feature type="signal peptide" evidence="7">
    <location>
        <begin position="1"/>
        <end position="23"/>
    </location>
</feature>
<dbReference type="Proteomes" id="UP000235672">
    <property type="component" value="Unassembled WGS sequence"/>
</dbReference>
<comment type="subcellular location">
    <subcellularLocation>
        <location evidence="1">Membrane</location>
        <topology evidence="1">Single-pass membrane protein</topology>
    </subcellularLocation>
</comment>
<keyword evidence="7" id="KW-0732">Signal</keyword>
<evidence type="ECO:0000256" key="1">
    <source>
        <dbReference type="ARBA" id="ARBA00004167"/>
    </source>
</evidence>
<evidence type="ECO:0000256" key="2">
    <source>
        <dbReference type="ARBA" id="ARBA00022692"/>
    </source>
</evidence>
<dbReference type="PANTHER" id="PTHR15549">
    <property type="entry name" value="PAIRED IMMUNOGLOBULIN-LIKE TYPE 2 RECEPTOR"/>
    <property type="match status" value="1"/>
</dbReference>
<evidence type="ECO:0000313" key="9">
    <source>
        <dbReference type="Proteomes" id="UP000235672"/>
    </source>
</evidence>
<keyword evidence="3 6" id="KW-1133">Transmembrane helix</keyword>